<evidence type="ECO:0000313" key="9">
    <source>
        <dbReference type="Proteomes" id="UP000467322"/>
    </source>
</evidence>
<dbReference type="EMBL" id="WTUX01000022">
    <property type="protein sequence ID" value="MZR15340.1"/>
    <property type="molecule type" value="Genomic_DNA"/>
</dbReference>
<feature type="transmembrane region" description="Helical" evidence="6">
    <location>
        <begin position="30"/>
        <end position="52"/>
    </location>
</feature>
<name>A0A845M4R8_9RHOB</name>
<gene>
    <name evidence="8" type="ORF">GQE99_20160</name>
</gene>
<reference evidence="8 9" key="1">
    <citation type="submission" date="2019-12" db="EMBL/GenBank/DDBJ databases">
        <title>Maritimibacter sp. nov. sp. isolated from sea sand.</title>
        <authorList>
            <person name="Kim J."/>
            <person name="Jeong S.E."/>
            <person name="Jung H.S."/>
            <person name="Jeon C.O."/>
        </authorList>
    </citation>
    <scope>NUCLEOTIDE SEQUENCE [LARGE SCALE GENOMIC DNA]</scope>
    <source>
        <strain evidence="8 9">DP07</strain>
    </source>
</reference>
<feature type="domain" description="EamA" evidence="7">
    <location>
        <begin position="146"/>
        <end position="275"/>
    </location>
</feature>
<dbReference type="Proteomes" id="UP000467322">
    <property type="component" value="Unassembled WGS sequence"/>
</dbReference>
<dbReference type="Gene3D" id="1.10.3730.20">
    <property type="match status" value="1"/>
</dbReference>
<dbReference type="RefSeq" id="WP_161353749.1">
    <property type="nucleotide sequence ID" value="NZ_WTUX01000022.1"/>
</dbReference>
<dbReference type="AlphaFoldDB" id="A0A845M4R8"/>
<dbReference type="InterPro" id="IPR037185">
    <property type="entry name" value="EmrE-like"/>
</dbReference>
<comment type="subcellular location">
    <subcellularLocation>
        <location evidence="1">Membrane</location>
        <topology evidence="1">Multi-pass membrane protein</topology>
    </subcellularLocation>
</comment>
<feature type="transmembrane region" description="Helical" evidence="6">
    <location>
        <begin position="231"/>
        <end position="253"/>
    </location>
</feature>
<evidence type="ECO:0000313" key="8">
    <source>
        <dbReference type="EMBL" id="MZR15340.1"/>
    </source>
</evidence>
<comment type="similarity">
    <text evidence="2">Belongs to the drug/metabolite transporter (DMT) superfamily. 10 TMS drug/metabolite exporter (DME) (TC 2.A.7.3) family.</text>
</comment>
<feature type="transmembrane region" description="Helical" evidence="6">
    <location>
        <begin position="177"/>
        <end position="198"/>
    </location>
</feature>
<keyword evidence="9" id="KW-1185">Reference proteome</keyword>
<feature type="domain" description="EamA" evidence="7">
    <location>
        <begin position="4"/>
        <end position="136"/>
    </location>
</feature>
<comment type="caution">
    <text evidence="8">The sequence shown here is derived from an EMBL/GenBank/DDBJ whole genome shotgun (WGS) entry which is preliminary data.</text>
</comment>
<feature type="transmembrane region" description="Helical" evidence="6">
    <location>
        <begin position="122"/>
        <end position="140"/>
    </location>
</feature>
<dbReference type="InterPro" id="IPR000620">
    <property type="entry name" value="EamA_dom"/>
</dbReference>
<keyword evidence="3 6" id="KW-0812">Transmembrane</keyword>
<dbReference type="PANTHER" id="PTHR22911:SF6">
    <property type="entry name" value="SOLUTE CARRIER FAMILY 35 MEMBER G1"/>
    <property type="match status" value="1"/>
</dbReference>
<feature type="transmembrane region" description="Helical" evidence="6">
    <location>
        <begin position="64"/>
        <end position="86"/>
    </location>
</feature>
<keyword evidence="4 6" id="KW-1133">Transmembrane helix</keyword>
<feature type="transmembrane region" description="Helical" evidence="6">
    <location>
        <begin position="204"/>
        <end position="224"/>
    </location>
</feature>
<protein>
    <submittedName>
        <fullName evidence="8">EamA family transporter</fullName>
    </submittedName>
</protein>
<sequence length="316" mass="34178">MPFLGPLYALAGFALFATHDAIIKYLGGTYSPFQIIFFATLFSFPLVSFMLMRDATQGNLRPVHPWWTTLRTICAVIAQFSAFYAFSVLPLAQTYVLLFATPLLITLIAIPILGEKVGIHRLGAVVVGLVGVLVVLQPRSGAEFSIGHLAGISSAVFNSLASVIVRKIGRDERPVVLMLYPMAANFIVMGALLALVYVPMPVTHLGGLAVISALGFTAGLFMIAGYKNGDAAIVAPMQYSQIIWASLFGYIFFAESVDRPTLIGAGIIILSGLYIVFRETRRGPDSQTPVLRTRSRGATAASFRISLFLRRAKARG</sequence>
<evidence type="ECO:0000256" key="6">
    <source>
        <dbReference type="SAM" id="Phobius"/>
    </source>
</evidence>
<evidence type="ECO:0000256" key="5">
    <source>
        <dbReference type="ARBA" id="ARBA00023136"/>
    </source>
</evidence>
<dbReference type="GO" id="GO:0016020">
    <property type="term" value="C:membrane"/>
    <property type="evidence" value="ECO:0007669"/>
    <property type="project" value="UniProtKB-SubCell"/>
</dbReference>
<evidence type="ECO:0000256" key="2">
    <source>
        <dbReference type="ARBA" id="ARBA00009853"/>
    </source>
</evidence>
<evidence type="ECO:0000256" key="3">
    <source>
        <dbReference type="ARBA" id="ARBA00022692"/>
    </source>
</evidence>
<proteinExistence type="inferred from homology"/>
<dbReference type="SUPFAM" id="SSF103481">
    <property type="entry name" value="Multidrug resistance efflux transporter EmrE"/>
    <property type="match status" value="2"/>
</dbReference>
<dbReference type="PANTHER" id="PTHR22911">
    <property type="entry name" value="ACYL-MALONYL CONDENSING ENZYME-RELATED"/>
    <property type="match status" value="1"/>
</dbReference>
<organism evidence="8 9">
    <name type="scientific">Maritimibacter harenae</name>
    <dbReference type="NCBI Taxonomy" id="2606218"/>
    <lineage>
        <taxon>Bacteria</taxon>
        <taxon>Pseudomonadati</taxon>
        <taxon>Pseudomonadota</taxon>
        <taxon>Alphaproteobacteria</taxon>
        <taxon>Rhodobacterales</taxon>
        <taxon>Roseobacteraceae</taxon>
        <taxon>Maritimibacter</taxon>
    </lineage>
</organism>
<evidence type="ECO:0000256" key="1">
    <source>
        <dbReference type="ARBA" id="ARBA00004141"/>
    </source>
</evidence>
<evidence type="ECO:0000259" key="7">
    <source>
        <dbReference type="Pfam" id="PF00892"/>
    </source>
</evidence>
<feature type="transmembrane region" description="Helical" evidence="6">
    <location>
        <begin position="259"/>
        <end position="277"/>
    </location>
</feature>
<accession>A0A845M4R8</accession>
<keyword evidence="5 6" id="KW-0472">Membrane</keyword>
<feature type="transmembrane region" description="Helical" evidence="6">
    <location>
        <begin position="92"/>
        <end position="110"/>
    </location>
</feature>
<dbReference type="Pfam" id="PF00892">
    <property type="entry name" value="EamA"/>
    <property type="match status" value="2"/>
</dbReference>
<evidence type="ECO:0000256" key="4">
    <source>
        <dbReference type="ARBA" id="ARBA00022989"/>
    </source>
</evidence>